<feature type="transmembrane region" description="Helical" evidence="1">
    <location>
        <begin position="94"/>
        <end position="112"/>
    </location>
</feature>
<keyword evidence="1" id="KW-0472">Membrane</keyword>
<keyword evidence="1" id="KW-1133">Transmembrane helix</keyword>
<proteinExistence type="predicted"/>
<keyword evidence="3" id="KW-1185">Reference proteome</keyword>
<comment type="caution">
    <text evidence="2">The sequence shown here is derived from an EMBL/GenBank/DDBJ whole genome shotgun (WGS) entry which is preliminary data.</text>
</comment>
<dbReference type="RefSeq" id="WP_386820381.1">
    <property type="nucleotide sequence ID" value="NZ_JBHUIT010000017.1"/>
</dbReference>
<name>A0ABW5DCH3_9BACT</name>
<evidence type="ECO:0000313" key="3">
    <source>
        <dbReference type="Proteomes" id="UP001597375"/>
    </source>
</evidence>
<accession>A0ABW5DCH3</accession>
<dbReference type="Proteomes" id="UP001597375">
    <property type="component" value="Unassembled WGS sequence"/>
</dbReference>
<keyword evidence="1" id="KW-0812">Transmembrane</keyword>
<dbReference type="EMBL" id="JBHUIT010000017">
    <property type="protein sequence ID" value="MFD2257095.1"/>
    <property type="molecule type" value="Genomic_DNA"/>
</dbReference>
<feature type="transmembrane region" description="Helical" evidence="1">
    <location>
        <begin position="54"/>
        <end position="74"/>
    </location>
</feature>
<sequence length="127" mass="13629">MIRIYIFLSAAVILAIGFMGHTQLGKDAGMAFLLGSLTLGGGLMICGVFTIKMLWHGIIGAGVLALLGLGRGILNFPDAAKYIVGQRDRGTAPVLELAVTLTCAFLLVRILGARNRERTRKMLENNE</sequence>
<protein>
    <submittedName>
        <fullName evidence="2">Uncharacterized protein</fullName>
    </submittedName>
</protein>
<reference evidence="3" key="1">
    <citation type="journal article" date="2019" name="Int. J. Syst. Evol. Microbiol.">
        <title>The Global Catalogue of Microorganisms (GCM) 10K type strain sequencing project: providing services to taxonomists for standard genome sequencing and annotation.</title>
        <authorList>
            <consortium name="The Broad Institute Genomics Platform"/>
            <consortium name="The Broad Institute Genome Sequencing Center for Infectious Disease"/>
            <person name="Wu L."/>
            <person name="Ma J."/>
        </authorList>
    </citation>
    <scope>NUCLEOTIDE SEQUENCE [LARGE SCALE GENOMIC DNA]</scope>
    <source>
        <strain evidence="3">CGMCC 4.7106</strain>
    </source>
</reference>
<gene>
    <name evidence="2" type="ORF">ACFSSA_10430</name>
</gene>
<evidence type="ECO:0000256" key="1">
    <source>
        <dbReference type="SAM" id="Phobius"/>
    </source>
</evidence>
<feature type="transmembrane region" description="Helical" evidence="1">
    <location>
        <begin position="30"/>
        <end position="49"/>
    </location>
</feature>
<evidence type="ECO:0000313" key="2">
    <source>
        <dbReference type="EMBL" id="MFD2257095.1"/>
    </source>
</evidence>
<organism evidence="2 3">
    <name type="scientific">Luteolibacter algae</name>
    <dbReference type="NCBI Taxonomy" id="454151"/>
    <lineage>
        <taxon>Bacteria</taxon>
        <taxon>Pseudomonadati</taxon>
        <taxon>Verrucomicrobiota</taxon>
        <taxon>Verrucomicrobiia</taxon>
        <taxon>Verrucomicrobiales</taxon>
        <taxon>Verrucomicrobiaceae</taxon>
        <taxon>Luteolibacter</taxon>
    </lineage>
</organism>